<comment type="caution">
    <text evidence="3">The sequence shown here is derived from an EMBL/GenBank/DDBJ whole genome shotgun (WGS) entry which is preliminary data.</text>
</comment>
<keyword evidence="2" id="KW-0040">ANK repeat</keyword>
<gene>
    <name evidence="3" type="ORF">M9Y10_031469</name>
</gene>
<dbReference type="Pfam" id="PF12796">
    <property type="entry name" value="Ank_2"/>
    <property type="match status" value="1"/>
</dbReference>
<dbReference type="SUPFAM" id="SSF48403">
    <property type="entry name" value="Ankyrin repeat"/>
    <property type="match status" value="1"/>
</dbReference>
<evidence type="ECO:0000313" key="3">
    <source>
        <dbReference type="EMBL" id="KAK8839764.1"/>
    </source>
</evidence>
<dbReference type="PANTHER" id="PTHR24198:SF165">
    <property type="entry name" value="ANKYRIN REPEAT-CONTAINING PROTEIN-RELATED"/>
    <property type="match status" value="1"/>
</dbReference>
<dbReference type="InterPro" id="IPR036770">
    <property type="entry name" value="Ankyrin_rpt-contain_sf"/>
</dbReference>
<evidence type="ECO:0000256" key="1">
    <source>
        <dbReference type="ARBA" id="ARBA00022737"/>
    </source>
</evidence>
<keyword evidence="1" id="KW-0677">Repeat</keyword>
<evidence type="ECO:0000256" key="2">
    <source>
        <dbReference type="ARBA" id="ARBA00023043"/>
    </source>
</evidence>
<evidence type="ECO:0000313" key="4">
    <source>
        <dbReference type="Proteomes" id="UP001470230"/>
    </source>
</evidence>
<dbReference type="Proteomes" id="UP001470230">
    <property type="component" value="Unassembled WGS sequence"/>
</dbReference>
<keyword evidence="4" id="KW-1185">Reference proteome</keyword>
<dbReference type="Pfam" id="PF00023">
    <property type="entry name" value="Ank"/>
    <property type="match status" value="1"/>
</dbReference>
<sequence>MEYKDLQSCCAHNIHDYIQYKAQLQQIFLDYLDDDDSNDDLLKQEIDEIINHNRNNDLLEFLHLIAIISNNHHRSPSFFEKIEKILLLCKKHIKTNFEESTIFHIFKDCKKILLFLFNEEFISMNKLFSSKIIDKRFEKMSYYSYFYQEIKPFIMTKFMEDIKEYKINQENYDKNRKIGENESYICQLIREDLVIDFIAYVNKTNYPIDSKIKDSIYETNHFLNYHTPTLIEYAAFFGSFQIMKYLQLNDAELKPEIWMYAIHGNNPDIIHFLESLCIKPKDFDYTKCYFEALKCHHNNIANYLYDNYLIEEKEEEKDEELYDQYQYIYNYHNKFSHIYYKYFNFTFLTEDEEENSLAFYDSCKYDYPSFLNVLIQHKKDDFDINSYFIITKKQKRKIKDIFFTGDISYNYNYKKICNTLLFVAIQKGNLEIIKILLSNQEIDVNVSFSEQFWSHKDTEDHEKHNINWWKNNEINHLKEQFEYIKVDTPLSLSIKNENLEITNLLLEHPKINVNIKSIKKEWHFKYSEETKEEEETPLMISIKKKNFEIMNLLLLNQNIDINSKSIYKTGSKEFIYKTGSEESFIEIYSPFDTIQPCFQQKEEFVIKEIESTALSYSIDQNMIETAKLLLSQSKIDVYCKMKEKKISFTYRKYSKNQVFLHNWIFDKKENNYSKSEYIKNVFYLPVIRGNYQIIQLLLLNATVDARTNIIYKKYKDIREQ</sequence>
<dbReference type="Gene3D" id="1.25.40.20">
    <property type="entry name" value="Ankyrin repeat-containing domain"/>
    <property type="match status" value="2"/>
</dbReference>
<reference evidence="3 4" key="1">
    <citation type="submission" date="2024-04" db="EMBL/GenBank/DDBJ databases">
        <title>Tritrichomonas musculus Genome.</title>
        <authorList>
            <person name="Alves-Ferreira E."/>
            <person name="Grigg M."/>
            <person name="Lorenzi H."/>
            <person name="Galac M."/>
        </authorList>
    </citation>
    <scope>NUCLEOTIDE SEQUENCE [LARGE SCALE GENOMIC DNA]</scope>
    <source>
        <strain evidence="3 4">EAF2021</strain>
    </source>
</reference>
<evidence type="ECO:0008006" key="5">
    <source>
        <dbReference type="Google" id="ProtNLM"/>
    </source>
</evidence>
<proteinExistence type="predicted"/>
<dbReference type="EMBL" id="JAPFFF010000050">
    <property type="protein sequence ID" value="KAK8839764.1"/>
    <property type="molecule type" value="Genomic_DNA"/>
</dbReference>
<accession>A0ABR2H0Q4</accession>
<organism evidence="3 4">
    <name type="scientific">Tritrichomonas musculus</name>
    <dbReference type="NCBI Taxonomy" id="1915356"/>
    <lineage>
        <taxon>Eukaryota</taxon>
        <taxon>Metamonada</taxon>
        <taxon>Parabasalia</taxon>
        <taxon>Tritrichomonadida</taxon>
        <taxon>Tritrichomonadidae</taxon>
        <taxon>Tritrichomonas</taxon>
    </lineage>
</organism>
<dbReference type="PANTHER" id="PTHR24198">
    <property type="entry name" value="ANKYRIN REPEAT AND PROTEIN KINASE DOMAIN-CONTAINING PROTEIN"/>
    <property type="match status" value="1"/>
</dbReference>
<protein>
    <recommendedName>
        <fullName evidence="5">DUF3447 domain-containing protein</fullName>
    </recommendedName>
</protein>
<dbReference type="InterPro" id="IPR002110">
    <property type="entry name" value="Ankyrin_rpt"/>
</dbReference>
<dbReference type="SMART" id="SM00248">
    <property type="entry name" value="ANK"/>
    <property type="match status" value="6"/>
</dbReference>
<name>A0ABR2H0Q4_9EUKA</name>